<name>A0A853IV84_9BURK</name>
<dbReference type="EMBL" id="JACCKX010000001">
    <property type="protein sequence ID" value="NZA01881.1"/>
    <property type="molecule type" value="Genomic_DNA"/>
</dbReference>
<organism evidence="1 2">
    <name type="scientific">Ottowia beijingensis</name>
    <dbReference type="NCBI Taxonomy" id="1207057"/>
    <lineage>
        <taxon>Bacteria</taxon>
        <taxon>Pseudomonadati</taxon>
        <taxon>Pseudomonadota</taxon>
        <taxon>Betaproteobacteria</taxon>
        <taxon>Burkholderiales</taxon>
        <taxon>Comamonadaceae</taxon>
        <taxon>Ottowia</taxon>
    </lineage>
</organism>
<dbReference type="AlphaFoldDB" id="A0A853IV84"/>
<comment type="caution">
    <text evidence="1">The sequence shown here is derived from an EMBL/GenBank/DDBJ whole genome shotgun (WGS) entry which is preliminary data.</text>
</comment>
<accession>A0A853IV84</accession>
<evidence type="ECO:0000313" key="1">
    <source>
        <dbReference type="EMBL" id="NZA01881.1"/>
    </source>
</evidence>
<gene>
    <name evidence="1" type="ORF">H0I39_09135</name>
</gene>
<keyword evidence="2" id="KW-1185">Reference proteome</keyword>
<sequence length="109" mass="12095">MVEETLTLVGVGSSKVASSAAYVLVPDHFSLLPEGGGSVDLVGLVEDLSEPRWMYKVQGPVAISADDELYFVQTDAQSEADERLLWKEVAYGFIRRRFRCTRAFQSYTA</sequence>
<reference evidence="1 2" key="1">
    <citation type="submission" date="2020-07" db="EMBL/GenBank/DDBJ databases">
        <authorList>
            <person name="Maaloum M."/>
        </authorList>
    </citation>
    <scope>NUCLEOTIDE SEQUENCE [LARGE SCALE GENOMIC DNA]</scope>
    <source>
        <strain evidence="1 2">GCS-AN-3</strain>
    </source>
</reference>
<dbReference type="Proteomes" id="UP000589716">
    <property type="component" value="Unassembled WGS sequence"/>
</dbReference>
<evidence type="ECO:0000313" key="2">
    <source>
        <dbReference type="Proteomes" id="UP000589716"/>
    </source>
</evidence>
<proteinExistence type="predicted"/>
<protein>
    <submittedName>
        <fullName evidence="1">Uncharacterized protein</fullName>
    </submittedName>
</protein>
<dbReference type="RefSeq" id="WP_180550281.1">
    <property type="nucleotide sequence ID" value="NZ_JACCKX010000001.1"/>
</dbReference>